<evidence type="ECO:0000313" key="2">
    <source>
        <dbReference type="EMBL" id="EAA16407.1"/>
    </source>
</evidence>
<comment type="caution">
    <text evidence="2">The sequence shown here is derived from an EMBL/GenBank/DDBJ whole genome shotgun (WGS) entry which is preliminary data.</text>
</comment>
<name>Q7RS66_PLAYO</name>
<dbReference type="Proteomes" id="UP000008553">
    <property type="component" value="Unassembled WGS sequence"/>
</dbReference>
<feature type="non-terminal residue" evidence="2">
    <location>
        <position position="1"/>
    </location>
</feature>
<reference evidence="2 3" key="1">
    <citation type="journal article" date="2002" name="Nature">
        <title>Genome sequence and comparative analysis of the model rodent malaria parasite Plasmodium yoelii yoelii.</title>
        <authorList>
            <person name="Carlton J.M."/>
            <person name="Angiuoli S.V."/>
            <person name="Suh B.B."/>
            <person name="Kooij T.W."/>
            <person name="Pertea M."/>
            <person name="Silva J.C."/>
            <person name="Ermolaeva M.D."/>
            <person name="Allen J.E."/>
            <person name="Selengut J.D."/>
            <person name="Koo H.L."/>
            <person name="Peterson J.D."/>
            <person name="Pop M."/>
            <person name="Kosack D.S."/>
            <person name="Shumway M.F."/>
            <person name="Bidwell S.L."/>
            <person name="Shallom S.J."/>
            <person name="van Aken S.E."/>
            <person name="Riedmuller S.B."/>
            <person name="Feldblyum T.V."/>
            <person name="Cho J.K."/>
            <person name="Quackenbush J."/>
            <person name="Sedegah M."/>
            <person name="Shoaibi A."/>
            <person name="Cummings L.M."/>
            <person name="Florens L."/>
            <person name="Yates J.R."/>
            <person name="Raine J.D."/>
            <person name="Sinden R.E."/>
            <person name="Harris M.A."/>
            <person name="Cunningham D.A."/>
            <person name="Preiser P.R."/>
            <person name="Bergman L.W."/>
            <person name="Vaidya A.B."/>
            <person name="van Lin L.H."/>
            <person name="Janse C.J."/>
            <person name="Waters A.P."/>
            <person name="Smith H.O."/>
            <person name="White O.R."/>
            <person name="Salzberg S.L."/>
            <person name="Venter J.C."/>
            <person name="Fraser C.M."/>
            <person name="Hoffman S.L."/>
            <person name="Gardner M.J."/>
            <person name="Carucci D.J."/>
        </authorList>
    </citation>
    <scope>NUCLEOTIDE SEQUENCE [LARGE SCALE GENOMIC DNA]</scope>
    <source>
        <strain evidence="2 3">17XNL</strain>
    </source>
</reference>
<keyword evidence="1" id="KW-1133">Transmembrane helix</keyword>
<sequence length="25" mass="3176">LLNNILPVYMYRYIILTLFYLSYYL</sequence>
<feature type="transmembrane region" description="Helical" evidence="1">
    <location>
        <begin position="6"/>
        <end position="24"/>
    </location>
</feature>
<dbReference type="InParanoid" id="Q7RS66"/>
<protein>
    <submittedName>
        <fullName evidence="2">Uncharacterized protein</fullName>
    </submittedName>
</protein>
<proteinExistence type="predicted"/>
<keyword evidence="1" id="KW-0812">Transmembrane</keyword>
<dbReference type="AlphaFoldDB" id="Q7RS66"/>
<keyword evidence="3" id="KW-1185">Reference proteome</keyword>
<keyword evidence="1" id="KW-0472">Membrane</keyword>
<accession>Q7RS66</accession>
<evidence type="ECO:0000256" key="1">
    <source>
        <dbReference type="SAM" id="Phobius"/>
    </source>
</evidence>
<dbReference type="PaxDb" id="73239-Q7RS66"/>
<gene>
    <name evidence="2" type="ORF">PY00499</name>
</gene>
<organism evidence="2 3">
    <name type="scientific">Plasmodium yoelii yoelii</name>
    <dbReference type="NCBI Taxonomy" id="73239"/>
    <lineage>
        <taxon>Eukaryota</taxon>
        <taxon>Sar</taxon>
        <taxon>Alveolata</taxon>
        <taxon>Apicomplexa</taxon>
        <taxon>Aconoidasida</taxon>
        <taxon>Haemosporida</taxon>
        <taxon>Plasmodiidae</taxon>
        <taxon>Plasmodium</taxon>
        <taxon>Plasmodium (Vinckeia)</taxon>
    </lineage>
</organism>
<evidence type="ECO:0000313" key="3">
    <source>
        <dbReference type="Proteomes" id="UP000008553"/>
    </source>
</evidence>
<dbReference type="EMBL" id="AABL01000138">
    <property type="protein sequence ID" value="EAA16407.1"/>
    <property type="molecule type" value="Genomic_DNA"/>
</dbReference>